<dbReference type="GO" id="GO:0030170">
    <property type="term" value="F:pyridoxal phosphate binding"/>
    <property type="evidence" value="ECO:0007669"/>
    <property type="project" value="InterPro"/>
</dbReference>
<dbReference type="OrthoDB" id="9804407at2"/>
<keyword evidence="4 7" id="KW-0808">Transferase</keyword>
<dbReference type="InterPro" id="IPR015422">
    <property type="entry name" value="PyrdxlP-dep_Trfase_small"/>
</dbReference>
<dbReference type="NCBIfam" id="NF004870">
    <property type="entry name" value="PRK06225.1"/>
    <property type="match status" value="1"/>
</dbReference>
<comment type="cofactor">
    <cofactor evidence="1 7">
        <name>pyridoxal 5'-phosphate</name>
        <dbReference type="ChEBI" id="CHEBI:597326"/>
    </cofactor>
</comment>
<dbReference type="InterPro" id="IPR015424">
    <property type="entry name" value="PyrdxlP-dep_Trfase"/>
</dbReference>
<dbReference type="AlphaFoldDB" id="A0A2P7RVD5"/>
<dbReference type="PANTHER" id="PTHR46383:SF1">
    <property type="entry name" value="ASPARTATE AMINOTRANSFERASE"/>
    <property type="match status" value="1"/>
</dbReference>
<name>A0A2P7RVD5_9HYPH</name>
<evidence type="ECO:0000256" key="4">
    <source>
        <dbReference type="ARBA" id="ARBA00022679"/>
    </source>
</evidence>
<dbReference type="InterPro" id="IPR004838">
    <property type="entry name" value="NHTrfase_class1_PyrdxlP-BS"/>
</dbReference>
<dbReference type="EMBL" id="PXYK01000031">
    <property type="protein sequence ID" value="PSJ54180.1"/>
    <property type="molecule type" value="Genomic_DNA"/>
</dbReference>
<dbReference type="Pfam" id="PF00155">
    <property type="entry name" value="Aminotran_1_2"/>
    <property type="match status" value="1"/>
</dbReference>
<dbReference type="CDD" id="cd00609">
    <property type="entry name" value="AAT_like"/>
    <property type="match status" value="1"/>
</dbReference>
<comment type="similarity">
    <text evidence="2 7">Belongs to the class-I pyridoxal-phosphate-dependent aminotransferase family.</text>
</comment>
<evidence type="ECO:0000256" key="1">
    <source>
        <dbReference type="ARBA" id="ARBA00001933"/>
    </source>
</evidence>
<protein>
    <recommendedName>
        <fullName evidence="7">Aminotransferase</fullName>
        <ecNumber evidence="7">2.6.1.-</ecNumber>
    </recommendedName>
</protein>
<evidence type="ECO:0000256" key="6">
    <source>
        <dbReference type="ARBA" id="ARBA00049185"/>
    </source>
</evidence>
<dbReference type="Proteomes" id="UP000241229">
    <property type="component" value="Unassembled WGS sequence"/>
</dbReference>
<keyword evidence="10" id="KW-1185">Reference proteome</keyword>
<evidence type="ECO:0000313" key="9">
    <source>
        <dbReference type="EMBL" id="PSJ54180.1"/>
    </source>
</evidence>
<dbReference type="Gene3D" id="3.90.1150.10">
    <property type="entry name" value="Aspartate Aminotransferase, domain 1"/>
    <property type="match status" value="1"/>
</dbReference>
<evidence type="ECO:0000259" key="8">
    <source>
        <dbReference type="Pfam" id="PF00155"/>
    </source>
</evidence>
<dbReference type="InterPro" id="IPR050596">
    <property type="entry name" value="AspAT/PAT-like"/>
</dbReference>
<dbReference type="RefSeq" id="WP_106774869.1">
    <property type="nucleotide sequence ID" value="NZ_PXYK01000031.1"/>
</dbReference>
<dbReference type="Gene3D" id="3.40.640.10">
    <property type="entry name" value="Type I PLP-dependent aspartate aminotransferase-like (Major domain)"/>
    <property type="match status" value="1"/>
</dbReference>
<dbReference type="EC" id="2.6.1.-" evidence="7"/>
<evidence type="ECO:0000256" key="3">
    <source>
        <dbReference type="ARBA" id="ARBA00022576"/>
    </source>
</evidence>
<dbReference type="GO" id="GO:0006520">
    <property type="term" value="P:amino acid metabolic process"/>
    <property type="evidence" value="ECO:0007669"/>
    <property type="project" value="InterPro"/>
</dbReference>
<feature type="domain" description="Aminotransferase class I/classII large" evidence="8">
    <location>
        <begin position="21"/>
        <end position="349"/>
    </location>
</feature>
<keyword evidence="5" id="KW-0663">Pyridoxal phosphate</keyword>
<dbReference type="PANTHER" id="PTHR46383">
    <property type="entry name" value="ASPARTATE AMINOTRANSFERASE"/>
    <property type="match status" value="1"/>
</dbReference>
<accession>A0A2P7RVD5</accession>
<dbReference type="GO" id="GO:0004069">
    <property type="term" value="F:L-aspartate:2-oxoglutarate aminotransferase activity"/>
    <property type="evidence" value="ECO:0007669"/>
    <property type="project" value="UniProtKB-EC"/>
</dbReference>
<evidence type="ECO:0000256" key="2">
    <source>
        <dbReference type="ARBA" id="ARBA00007441"/>
    </source>
</evidence>
<sequence length="376" mass="40671">MADARTRNRYFDDLFSTPDLAWMGQNTNHVPAHPAVVEAMVRSIEAGEFNAYAPPMGFEALRDAIVADLGVPSCEALVTEGGVNALAMICKARAKPGTTLVTTDPTWKWPCLFAEQAGAEVIQIPIYDPATNFKLTPQALRAAVDERCAIIYIVDPNNPLGIRYERAEIEAFADIARSVGALMIHDCTYRDFADGHTPVLQVAPEGTVVSLSFSKWLGLAGMRIGALVAEPTLVDEFSAASTSVLGASVVAQRAAMAGLSVKAEWMQEVRRLDRANKEIVIEAARAAGLSVPIPVSHGNFLVIETAATGVFPEAIVEAARRDGVMIRQGRYHTAAFGDRFIKVSTSVPAAWAERFREGLPRYIETARTLNDVPALF</sequence>
<comment type="catalytic activity">
    <reaction evidence="6">
        <text>L-aspartate + 2-oxoglutarate = oxaloacetate + L-glutamate</text>
        <dbReference type="Rhea" id="RHEA:21824"/>
        <dbReference type="ChEBI" id="CHEBI:16452"/>
        <dbReference type="ChEBI" id="CHEBI:16810"/>
        <dbReference type="ChEBI" id="CHEBI:29985"/>
        <dbReference type="ChEBI" id="CHEBI:29991"/>
        <dbReference type="EC" id="2.6.1.1"/>
    </reaction>
</comment>
<reference evidence="9 10" key="1">
    <citation type="submission" date="2018-03" db="EMBL/GenBank/DDBJ databases">
        <title>The draft genome of Mesorhizobium sp. 6GN-30.</title>
        <authorList>
            <person name="Liu L."/>
            <person name="Li L."/>
            <person name="Wang T."/>
            <person name="Zhang X."/>
            <person name="Liang L."/>
        </authorList>
    </citation>
    <scope>NUCLEOTIDE SEQUENCE [LARGE SCALE GENOMIC DNA]</scope>
    <source>
        <strain evidence="9 10">6GN30</strain>
    </source>
</reference>
<proteinExistence type="inferred from homology"/>
<evidence type="ECO:0000256" key="7">
    <source>
        <dbReference type="RuleBase" id="RU000481"/>
    </source>
</evidence>
<evidence type="ECO:0000313" key="10">
    <source>
        <dbReference type="Proteomes" id="UP000241229"/>
    </source>
</evidence>
<dbReference type="SUPFAM" id="SSF53383">
    <property type="entry name" value="PLP-dependent transferases"/>
    <property type="match status" value="1"/>
</dbReference>
<dbReference type="PROSITE" id="PS00105">
    <property type="entry name" value="AA_TRANSFER_CLASS_1"/>
    <property type="match status" value="1"/>
</dbReference>
<organism evidence="9 10">
    <name type="scientific">Kumtagia ephedrae</name>
    <dbReference type="NCBI Taxonomy" id="2116701"/>
    <lineage>
        <taxon>Bacteria</taxon>
        <taxon>Pseudomonadati</taxon>
        <taxon>Pseudomonadota</taxon>
        <taxon>Alphaproteobacteria</taxon>
        <taxon>Hyphomicrobiales</taxon>
        <taxon>Phyllobacteriaceae</taxon>
        <taxon>Kumtagia</taxon>
    </lineage>
</organism>
<dbReference type="InterPro" id="IPR015421">
    <property type="entry name" value="PyrdxlP-dep_Trfase_major"/>
</dbReference>
<keyword evidence="3 7" id="KW-0032">Aminotransferase</keyword>
<evidence type="ECO:0000256" key="5">
    <source>
        <dbReference type="ARBA" id="ARBA00022898"/>
    </source>
</evidence>
<dbReference type="InterPro" id="IPR004839">
    <property type="entry name" value="Aminotransferase_I/II_large"/>
</dbReference>
<comment type="caution">
    <text evidence="9">The sequence shown here is derived from an EMBL/GenBank/DDBJ whole genome shotgun (WGS) entry which is preliminary data.</text>
</comment>
<gene>
    <name evidence="9" type="ORF">C7I84_24610</name>
</gene>